<evidence type="ECO:0000256" key="4">
    <source>
        <dbReference type="ARBA" id="ARBA00022692"/>
    </source>
</evidence>
<dbReference type="Gene3D" id="3.40.50.720">
    <property type="entry name" value="NAD(P)-binding Rossmann-like Domain"/>
    <property type="match status" value="1"/>
</dbReference>
<evidence type="ECO:0000256" key="7">
    <source>
        <dbReference type="ARBA" id="ARBA00023136"/>
    </source>
</evidence>
<accession>A0A1Y1I4P7</accession>
<feature type="region of interest" description="Disordered" evidence="8">
    <location>
        <begin position="747"/>
        <end position="766"/>
    </location>
</feature>
<keyword evidence="12" id="KW-1185">Reference proteome</keyword>
<keyword evidence="4 9" id="KW-0812">Transmembrane</keyword>
<evidence type="ECO:0000256" key="1">
    <source>
        <dbReference type="ARBA" id="ARBA00004127"/>
    </source>
</evidence>
<feature type="transmembrane region" description="Helical" evidence="9">
    <location>
        <begin position="200"/>
        <end position="220"/>
    </location>
</feature>
<evidence type="ECO:0000256" key="8">
    <source>
        <dbReference type="SAM" id="MobiDB-lite"/>
    </source>
</evidence>
<evidence type="ECO:0000256" key="5">
    <source>
        <dbReference type="ARBA" id="ARBA00022989"/>
    </source>
</evidence>
<comment type="subcellular location">
    <subcellularLocation>
        <location evidence="1">Endomembrane system</location>
        <topology evidence="1">Multi-pass membrane protein</topology>
    </subcellularLocation>
</comment>
<dbReference type="InterPro" id="IPR010420">
    <property type="entry name" value="CASTOR/POLLUX/SYM8_dom"/>
</dbReference>
<gene>
    <name evidence="11" type="ORF">KFL_001770270</name>
</gene>
<proteinExistence type="inferred from homology"/>
<keyword evidence="5 9" id="KW-1133">Transmembrane helix</keyword>
<feature type="region of interest" description="Disordered" evidence="8">
    <location>
        <begin position="1"/>
        <end position="24"/>
    </location>
</feature>
<keyword evidence="7 9" id="KW-0472">Membrane</keyword>
<feature type="compositionally biased region" description="Basic and acidic residues" evidence="8">
    <location>
        <begin position="747"/>
        <end position="763"/>
    </location>
</feature>
<evidence type="ECO:0000256" key="6">
    <source>
        <dbReference type="ARBA" id="ARBA00023065"/>
    </source>
</evidence>
<dbReference type="PROSITE" id="PS51201">
    <property type="entry name" value="RCK_N"/>
    <property type="match status" value="1"/>
</dbReference>
<dbReference type="InterPro" id="IPR044849">
    <property type="entry name" value="CASTOR/POLLUX/SYM8-like"/>
</dbReference>
<dbReference type="AlphaFoldDB" id="A0A1Y1I4P7"/>
<comment type="similarity">
    <text evidence="2">Belongs to the castor/pollux (TC 1.A.1.23) family.</text>
</comment>
<evidence type="ECO:0000256" key="3">
    <source>
        <dbReference type="ARBA" id="ARBA00022448"/>
    </source>
</evidence>
<name>A0A1Y1I4P7_KLENI</name>
<evidence type="ECO:0000256" key="2">
    <source>
        <dbReference type="ARBA" id="ARBA00008577"/>
    </source>
</evidence>
<dbReference type="GO" id="GO:0006813">
    <property type="term" value="P:potassium ion transport"/>
    <property type="evidence" value="ECO:0007669"/>
    <property type="project" value="InterPro"/>
</dbReference>
<dbReference type="SUPFAM" id="SSF81324">
    <property type="entry name" value="Voltage-gated potassium channels"/>
    <property type="match status" value="1"/>
</dbReference>
<dbReference type="Proteomes" id="UP000054558">
    <property type="component" value="Unassembled WGS sequence"/>
</dbReference>
<keyword evidence="3" id="KW-0813">Transport</keyword>
<evidence type="ECO:0000259" key="10">
    <source>
        <dbReference type="PROSITE" id="PS51201"/>
    </source>
</evidence>
<feature type="compositionally biased region" description="Basic and acidic residues" evidence="8">
    <location>
        <begin position="12"/>
        <end position="23"/>
    </location>
</feature>
<keyword evidence="6" id="KW-0406">Ion transport</keyword>
<dbReference type="OMA" id="YVVDVCF"/>
<evidence type="ECO:0000313" key="12">
    <source>
        <dbReference type="Proteomes" id="UP000054558"/>
    </source>
</evidence>
<sequence length="903" mass="98653">MGKKSKAGSSEAKAEDVDSETSRNTKLGTDVCQAALKAPIGTQGNGWRKGLLIALIVLSGALILGRLGRVPASTTEDHTVVESLAGLKQAVRSLETKLSSLAVQGMEKIADFWDSADSEDSVGGGDDDRESTPVVFWKRIALLAALLLALSPFVLVHYVDSVARVLGGDKGGDGRVESFSRRFEYKVDYWMSAYPSVKPLGLLFLTLFLIGVGGLALYSVSEAPFHAEAWNAWSYLADAGNHVEREGFGDRLVSLLISFGGMLIFALMLGLVSDAISEKVDSLKKGRSSVIESNHTLILGWSEKLGSLLKQLALANESQKGGVVVILAEKDKEEMELDIARFESDMRGTIVICRSGSPLVMADLKKVSVGSARSVIVLLDEGVADVSDAKALRIVLSLSGVPGGLRGHVVVEMGDIDNEQLVKLVGSGIGVETVVAHDVIGRLMIQCARQPGLAQVWEDLLGFDGCEFYFKHWPELTGCTFGEVLLRFADAVPCGIRVAAEGGKVNINPPDSYVLQAGDELLVIAEDDDTYEPGPPNKVSAGKVLSRSLPEKLPERILFCGWRRDMDDMIQVLESFLPIGSELWLFSEVPVEDREERLKEGGLDPATLKNVTLVHQKGNPVNRRHLETLPMEDFDSVLILADEDLEDSVTAADSRSLATLLLIRDIQSRRLPKDLARFKADQHKQRRQIAEKALLRARSGSSSSSSIAVPSPIAPLELSADSASSADSAQPLSPLYPESFVKAVEPKKRSSKLSKREEGHSDQDSWIGKIQQASARSIVISEILDSRTKDLVSVAQISDYVLSNELVSMALAMVSEDQQINRVLDELFDEEGNELYIRPSFFYLREDGEELTFYQLMARARQLNEIMFGYKLASADKAMLNPPDKDKPRKWSFKDTFVTISED</sequence>
<dbReference type="GO" id="GO:0012505">
    <property type="term" value="C:endomembrane system"/>
    <property type="evidence" value="ECO:0007669"/>
    <property type="project" value="UniProtKB-SubCell"/>
</dbReference>
<dbReference type="InterPro" id="IPR003148">
    <property type="entry name" value="RCK_N"/>
</dbReference>
<dbReference type="Pfam" id="PF06241">
    <property type="entry name" value="Castor_Poll_mid"/>
    <property type="match status" value="1"/>
</dbReference>
<evidence type="ECO:0000313" key="11">
    <source>
        <dbReference type="EMBL" id="GAQ84141.1"/>
    </source>
</evidence>
<reference evidence="11 12" key="1">
    <citation type="journal article" date="2014" name="Nat. Commun.">
        <title>Klebsormidium flaccidum genome reveals primary factors for plant terrestrial adaptation.</title>
        <authorList>
            <person name="Hori K."/>
            <person name="Maruyama F."/>
            <person name="Fujisawa T."/>
            <person name="Togashi T."/>
            <person name="Yamamoto N."/>
            <person name="Seo M."/>
            <person name="Sato S."/>
            <person name="Yamada T."/>
            <person name="Mori H."/>
            <person name="Tajima N."/>
            <person name="Moriyama T."/>
            <person name="Ikeuchi M."/>
            <person name="Watanabe M."/>
            <person name="Wada H."/>
            <person name="Kobayashi K."/>
            <person name="Saito M."/>
            <person name="Masuda T."/>
            <person name="Sasaki-Sekimoto Y."/>
            <person name="Mashiguchi K."/>
            <person name="Awai K."/>
            <person name="Shimojima M."/>
            <person name="Masuda S."/>
            <person name="Iwai M."/>
            <person name="Nobusawa T."/>
            <person name="Narise T."/>
            <person name="Kondo S."/>
            <person name="Saito H."/>
            <person name="Sato R."/>
            <person name="Murakawa M."/>
            <person name="Ihara Y."/>
            <person name="Oshima-Yamada Y."/>
            <person name="Ohtaka K."/>
            <person name="Satoh M."/>
            <person name="Sonobe K."/>
            <person name="Ishii M."/>
            <person name="Ohtani R."/>
            <person name="Kanamori-Sato M."/>
            <person name="Honoki R."/>
            <person name="Miyazaki D."/>
            <person name="Mochizuki H."/>
            <person name="Umetsu J."/>
            <person name="Higashi K."/>
            <person name="Shibata D."/>
            <person name="Kamiya Y."/>
            <person name="Sato N."/>
            <person name="Nakamura Y."/>
            <person name="Tabata S."/>
            <person name="Ida S."/>
            <person name="Kurokawa K."/>
            <person name="Ohta H."/>
        </authorList>
    </citation>
    <scope>NUCLEOTIDE SEQUENCE [LARGE SCALE GENOMIC DNA]</scope>
    <source>
        <strain evidence="11 12">NIES-2285</strain>
    </source>
</reference>
<organism evidence="11 12">
    <name type="scientific">Klebsormidium nitens</name>
    <name type="common">Green alga</name>
    <name type="synonym">Ulothrix nitens</name>
    <dbReference type="NCBI Taxonomy" id="105231"/>
    <lineage>
        <taxon>Eukaryota</taxon>
        <taxon>Viridiplantae</taxon>
        <taxon>Streptophyta</taxon>
        <taxon>Klebsormidiophyceae</taxon>
        <taxon>Klebsormidiales</taxon>
        <taxon>Klebsormidiaceae</taxon>
        <taxon>Klebsormidium</taxon>
    </lineage>
</organism>
<dbReference type="OrthoDB" id="414047at2759"/>
<feature type="domain" description="RCK N-terminal" evidence="10">
    <location>
        <begin position="293"/>
        <end position="435"/>
    </location>
</feature>
<feature type="transmembrane region" description="Helical" evidence="9">
    <location>
        <begin position="252"/>
        <end position="272"/>
    </location>
</feature>
<protein>
    <submittedName>
        <fullName evidence="11">Ion channel DMI1 chloroplast</fullName>
    </submittedName>
</protein>
<feature type="transmembrane region" description="Helical" evidence="9">
    <location>
        <begin position="140"/>
        <end position="159"/>
    </location>
</feature>
<dbReference type="EMBL" id="DF237126">
    <property type="protein sequence ID" value="GAQ84141.1"/>
    <property type="molecule type" value="Genomic_DNA"/>
</dbReference>
<dbReference type="PANTHER" id="PTHR31563:SF10">
    <property type="entry name" value="ION CHANNEL POLLUX-RELATED"/>
    <property type="match status" value="1"/>
</dbReference>
<evidence type="ECO:0000256" key="9">
    <source>
        <dbReference type="SAM" id="Phobius"/>
    </source>
</evidence>
<dbReference type="PANTHER" id="PTHR31563">
    <property type="entry name" value="ION CHANNEL POLLUX-RELATED"/>
    <property type="match status" value="1"/>
</dbReference>